<dbReference type="Gene3D" id="2.30.30.100">
    <property type="match status" value="1"/>
</dbReference>
<keyword evidence="9 12" id="KW-0539">Nucleus</keyword>
<protein>
    <recommendedName>
        <fullName evidence="12">Small nuclear ribonucleoprotein E</fullName>
        <shortName evidence="12">snRNP-E</shortName>
    </recommendedName>
    <alternativeName>
        <fullName evidence="12">Sm protein E</fullName>
    </alternativeName>
</protein>
<dbReference type="GO" id="GO:0000387">
    <property type="term" value="P:spliceosomal snRNP assembly"/>
    <property type="evidence" value="ECO:0007669"/>
    <property type="project" value="UniProtKB-UniRule"/>
</dbReference>
<name>A0A8X6Q3L8_NEPPI</name>
<evidence type="ECO:0000313" key="15">
    <source>
        <dbReference type="Proteomes" id="UP000887013"/>
    </source>
</evidence>
<keyword evidence="10 12" id="KW-0687">Ribonucleoprotein</keyword>
<dbReference type="AlphaFoldDB" id="A0A8X6Q3L8"/>
<evidence type="ECO:0000256" key="12">
    <source>
        <dbReference type="RuleBase" id="RU365053"/>
    </source>
</evidence>
<evidence type="ECO:0000256" key="7">
    <source>
        <dbReference type="ARBA" id="ARBA00022884"/>
    </source>
</evidence>
<evidence type="ECO:0000259" key="13">
    <source>
        <dbReference type="PROSITE" id="PS52002"/>
    </source>
</evidence>
<evidence type="ECO:0000256" key="2">
    <source>
        <dbReference type="ARBA" id="ARBA00004514"/>
    </source>
</evidence>
<dbReference type="Proteomes" id="UP000887013">
    <property type="component" value="Unassembled WGS sequence"/>
</dbReference>
<evidence type="ECO:0000256" key="3">
    <source>
        <dbReference type="ARBA" id="ARBA00006850"/>
    </source>
</evidence>
<keyword evidence="7 12" id="KW-0694">RNA-binding</keyword>
<evidence type="ECO:0000256" key="5">
    <source>
        <dbReference type="ARBA" id="ARBA00022664"/>
    </source>
</evidence>
<evidence type="ECO:0000256" key="9">
    <source>
        <dbReference type="ARBA" id="ARBA00023242"/>
    </source>
</evidence>
<evidence type="ECO:0000256" key="4">
    <source>
        <dbReference type="ARBA" id="ARBA00022490"/>
    </source>
</evidence>
<dbReference type="GO" id="GO:0005681">
    <property type="term" value="C:spliceosomal complex"/>
    <property type="evidence" value="ECO:0007669"/>
    <property type="project" value="UniProtKB-KW"/>
</dbReference>
<dbReference type="InterPro" id="IPR047575">
    <property type="entry name" value="Sm"/>
</dbReference>
<dbReference type="GO" id="GO:0005686">
    <property type="term" value="C:U2 snRNP"/>
    <property type="evidence" value="ECO:0007669"/>
    <property type="project" value="UniProtKB-UniRule"/>
</dbReference>
<dbReference type="PANTHER" id="PTHR11193">
    <property type="entry name" value="SMALL NUCLEAR RIBONUCLEOPROTEIN E"/>
    <property type="match status" value="1"/>
</dbReference>
<keyword evidence="8 12" id="KW-0508">mRNA splicing</keyword>
<dbReference type="PROSITE" id="PS52002">
    <property type="entry name" value="SM"/>
    <property type="match status" value="1"/>
</dbReference>
<dbReference type="Pfam" id="PF01423">
    <property type="entry name" value="LSM"/>
    <property type="match status" value="1"/>
</dbReference>
<sequence length="94" mass="11018">MASKSFSGRKLMVQPINLIFRFVQNKTRVQIWLYEDTTTRLEGIITGFDEYMNLVLKDTEEINLTNNERNSFGRLMLKGENVTVIMKCPRPEED</sequence>
<feature type="domain" description="Sm" evidence="13">
    <location>
        <begin position="16"/>
        <end position="91"/>
    </location>
</feature>
<evidence type="ECO:0000256" key="11">
    <source>
        <dbReference type="ARBA" id="ARBA00058057"/>
    </source>
</evidence>
<dbReference type="InterPro" id="IPR027078">
    <property type="entry name" value="snRNP-E"/>
</dbReference>
<proteinExistence type="inferred from homology"/>
<comment type="function">
    <text evidence="11 12">Plays a role in pre-mRNA splicing as a core component of the spliceosomal U1, U2, U4 and U5 small nuclear ribonucleoproteins (snRNPs), the building blocks of the spliceosome.</text>
</comment>
<dbReference type="OrthoDB" id="25620at2759"/>
<evidence type="ECO:0000256" key="1">
    <source>
        <dbReference type="ARBA" id="ARBA00004123"/>
    </source>
</evidence>
<keyword evidence="5 12" id="KW-0507">mRNA processing</keyword>
<dbReference type="FunFam" id="2.30.30.100:FF:000013">
    <property type="entry name" value="Small nuclear ribonucleoprotein E"/>
    <property type="match status" value="1"/>
</dbReference>
<dbReference type="GO" id="GO:0046540">
    <property type="term" value="C:U4/U6 x U5 tri-snRNP complex"/>
    <property type="evidence" value="ECO:0007669"/>
    <property type="project" value="UniProtKB-UniRule"/>
</dbReference>
<dbReference type="SMART" id="SM00651">
    <property type="entry name" value="Sm"/>
    <property type="match status" value="1"/>
</dbReference>
<dbReference type="GO" id="GO:0005682">
    <property type="term" value="C:U5 snRNP"/>
    <property type="evidence" value="ECO:0007669"/>
    <property type="project" value="UniProtKB-UniRule"/>
</dbReference>
<keyword evidence="6 12" id="KW-0747">Spliceosome</keyword>
<dbReference type="InterPro" id="IPR001163">
    <property type="entry name" value="Sm_dom_euk/arc"/>
</dbReference>
<comment type="subcellular location">
    <subcellularLocation>
        <location evidence="2">Cytoplasm</location>
        <location evidence="2">Cytosol</location>
    </subcellularLocation>
    <subcellularLocation>
        <location evidence="1 12">Nucleus</location>
    </subcellularLocation>
</comment>
<dbReference type="SUPFAM" id="SSF50182">
    <property type="entry name" value="Sm-like ribonucleoproteins"/>
    <property type="match status" value="1"/>
</dbReference>
<dbReference type="GO" id="GO:0003723">
    <property type="term" value="F:RNA binding"/>
    <property type="evidence" value="ECO:0007669"/>
    <property type="project" value="UniProtKB-KW"/>
</dbReference>
<dbReference type="CDD" id="cd01718">
    <property type="entry name" value="Sm_E"/>
    <property type="match status" value="1"/>
</dbReference>
<dbReference type="GO" id="GO:0005687">
    <property type="term" value="C:U4 snRNP"/>
    <property type="evidence" value="ECO:0007669"/>
    <property type="project" value="UniProtKB-UniRule"/>
</dbReference>
<keyword evidence="4" id="KW-0963">Cytoplasm</keyword>
<gene>
    <name evidence="14" type="primary">snr-6</name>
    <name evidence="14" type="ORF">NPIL_8441</name>
</gene>
<evidence type="ECO:0000256" key="10">
    <source>
        <dbReference type="ARBA" id="ARBA00023274"/>
    </source>
</evidence>
<comment type="caution">
    <text evidence="14">The sequence shown here is derived from an EMBL/GenBank/DDBJ whole genome shotgun (WGS) entry which is preliminary data.</text>
</comment>
<accession>A0A8X6Q3L8</accession>
<organism evidence="14 15">
    <name type="scientific">Nephila pilipes</name>
    <name type="common">Giant wood spider</name>
    <name type="synonym">Nephila maculata</name>
    <dbReference type="NCBI Taxonomy" id="299642"/>
    <lineage>
        <taxon>Eukaryota</taxon>
        <taxon>Metazoa</taxon>
        <taxon>Ecdysozoa</taxon>
        <taxon>Arthropoda</taxon>
        <taxon>Chelicerata</taxon>
        <taxon>Arachnida</taxon>
        <taxon>Araneae</taxon>
        <taxon>Araneomorphae</taxon>
        <taxon>Entelegynae</taxon>
        <taxon>Araneoidea</taxon>
        <taxon>Nephilidae</taxon>
        <taxon>Nephila</taxon>
    </lineage>
</organism>
<evidence type="ECO:0000256" key="8">
    <source>
        <dbReference type="ARBA" id="ARBA00023187"/>
    </source>
</evidence>
<comment type="similarity">
    <text evidence="3 12">Belongs to the snRNP Sm proteins family.</text>
</comment>
<dbReference type="EMBL" id="BMAW01027963">
    <property type="protein sequence ID" value="GFU04844.1"/>
    <property type="molecule type" value="Genomic_DNA"/>
</dbReference>
<keyword evidence="15" id="KW-1185">Reference proteome</keyword>
<evidence type="ECO:0000313" key="14">
    <source>
        <dbReference type="EMBL" id="GFU04844.1"/>
    </source>
</evidence>
<evidence type="ECO:0000256" key="6">
    <source>
        <dbReference type="ARBA" id="ARBA00022728"/>
    </source>
</evidence>
<reference evidence="14" key="1">
    <citation type="submission" date="2020-08" db="EMBL/GenBank/DDBJ databases">
        <title>Multicomponent nature underlies the extraordinary mechanical properties of spider dragline silk.</title>
        <authorList>
            <person name="Kono N."/>
            <person name="Nakamura H."/>
            <person name="Mori M."/>
            <person name="Yoshida Y."/>
            <person name="Ohtoshi R."/>
            <person name="Malay A.D."/>
            <person name="Moran D.A.P."/>
            <person name="Tomita M."/>
            <person name="Numata K."/>
            <person name="Arakawa K."/>
        </authorList>
    </citation>
    <scope>NUCLEOTIDE SEQUENCE</scope>
</reference>
<dbReference type="GO" id="GO:0005685">
    <property type="term" value="C:U1 snRNP"/>
    <property type="evidence" value="ECO:0007669"/>
    <property type="project" value="UniProtKB-UniRule"/>
</dbReference>
<dbReference type="GO" id="GO:0005829">
    <property type="term" value="C:cytosol"/>
    <property type="evidence" value="ECO:0007669"/>
    <property type="project" value="UniProtKB-SubCell"/>
</dbReference>
<dbReference type="InterPro" id="IPR010920">
    <property type="entry name" value="LSM_dom_sf"/>
</dbReference>